<proteinExistence type="predicted"/>
<dbReference type="RefSeq" id="WP_204732476.1">
    <property type="nucleotide sequence ID" value="NZ_JAVDWE010000003.1"/>
</dbReference>
<dbReference type="Pfam" id="PF05650">
    <property type="entry name" value="DUF802"/>
    <property type="match status" value="1"/>
</dbReference>
<organism evidence="3 4">
    <name type="scientific">Hydrogenophaga laconesensis</name>
    <dbReference type="NCBI Taxonomy" id="1805971"/>
    <lineage>
        <taxon>Bacteria</taxon>
        <taxon>Pseudomonadati</taxon>
        <taxon>Pseudomonadota</taxon>
        <taxon>Betaproteobacteria</taxon>
        <taxon>Burkholderiales</taxon>
        <taxon>Comamonadaceae</taxon>
        <taxon>Hydrogenophaga</taxon>
    </lineage>
</organism>
<reference evidence="3 4" key="1">
    <citation type="submission" date="2023-07" db="EMBL/GenBank/DDBJ databases">
        <title>Sorghum-associated microbial communities from plants grown in Nebraska, USA.</title>
        <authorList>
            <person name="Schachtman D."/>
        </authorList>
    </citation>
    <scope>NUCLEOTIDE SEQUENCE [LARGE SCALE GENOMIC DNA]</scope>
    <source>
        <strain evidence="3 4">BE240</strain>
    </source>
</reference>
<feature type="transmembrane region" description="Helical" evidence="1">
    <location>
        <begin position="112"/>
        <end position="140"/>
    </location>
</feature>
<name>A0ABU1V864_9BURK</name>
<comment type="caution">
    <text evidence="3">The sequence shown here is derived from an EMBL/GenBank/DDBJ whole genome shotgun (WGS) entry which is preliminary data.</text>
</comment>
<keyword evidence="1" id="KW-1133">Transmembrane helix</keyword>
<dbReference type="GO" id="GO:0051301">
    <property type="term" value="P:cell division"/>
    <property type="evidence" value="ECO:0007669"/>
    <property type="project" value="UniProtKB-KW"/>
</dbReference>
<protein>
    <submittedName>
        <fullName evidence="3">FtsZ-binding cell division protein ZapB</fullName>
    </submittedName>
</protein>
<dbReference type="InterPro" id="IPR008520">
    <property type="entry name" value="DUF802"/>
</dbReference>
<keyword evidence="4" id="KW-1185">Reference proteome</keyword>
<dbReference type="EMBL" id="JAVDWE010000003">
    <property type="protein sequence ID" value="MDR7093646.1"/>
    <property type="molecule type" value="Genomic_DNA"/>
</dbReference>
<feature type="transmembrane region" description="Helical" evidence="1">
    <location>
        <begin position="33"/>
        <end position="50"/>
    </location>
</feature>
<sequence length="777" mass="82913">MNRLSLNRVFFIAAFVLGLACVAWVGAGFVGSSGFALAMTLLIGAVYLLGAQELRRYRQATSSLADALAQVPQPLNSLDAWLTRVPSTLQNAVRQRIEAERGALPGLALTPYLIGLLVMLGMLGTFLGMVVTFKGVVFTLEGSADLQAIRAALAAPIKGLGLAFGTSVVGVATSAMLGLMSAISRRERTEVARLLDAHTATVFRPFSLAHQRQTTFDALQQQANVLPEVAEKLHALIGQIERRNQHLDDQLLARQAQFHVEASEAYRRLAKSVQRSLEDSLSASARSAGESLQPVVEKAMAAIGQESTRLHERVNASVQAQMSGLAERFGATAGTVADTWTAALQQHAHTSEQQAQGLDRALTAFTTTFEERCAALITGVQDTVSRSHAEQSAADREQHAAWTQALQAMASTLQDEWRQLGAQAVAQQQAAVQTLEQTASLWRDELAALRSEEAARGEASVQRLGELQSSLNGQVATHLATLGTAFEAPMARLLETVAEGPRAAAEVIAQLRHDVSQLAERDEARQQAVAQTLEQTATAWRDELAALRGEEAARAEATALRLGELQSSLNGQVASHLSALGTALEAPMARLLETAAEAPRAAAEVITQLRRDMSQLTERDNAALQERAALMQNIDDLLQSAQQATGAQQAAIESLVTSAGAVLDQVGRQFAETVGAQAVRAEDVAAQVSGSAIELASLGEAFGHGVQLFSSTNEKLIDSLQRIETAVSQSMARSDEQLAYYVAQAREVIDLSISSQQGIVEDLRRLRGPATGKKAAG</sequence>
<evidence type="ECO:0000259" key="2">
    <source>
        <dbReference type="Pfam" id="PF05650"/>
    </source>
</evidence>
<dbReference type="Proteomes" id="UP001265550">
    <property type="component" value="Unassembled WGS sequence"/>
</dbReference>
<evidence type="ECO:0000313" key="4">
    <source>
        <dbReference type="Proteomes" id="UP001265550"/>
    </source>
</evidence>
<evidence type="ECO:0000313" key="3">
    <source>
        <dbReference type="EMBL" id="MDR7093646.1"/>
    </source>
</evidence>
<gene>
    <name evidence="3" type="ORF">J2X09_001378</name>
</gene>
<keyword evidence="3" id="KW-0132">Cell division</keyword>
<evidence type="ECO:0000256" key="1">
    <source>
        <dbReference type="SAM" id="Phobius"/>
    </source>
</evidence>
<keyword evidence="3" id="KW-0131">Cell cycle</keyword>
<accession>A0ABU1V864</accession>
<keyword evidence="1" id="KW-0812">Transmembrane</keyword>
<keyword evidence="1" id="KW-0472">Membrane</keyword>
<dbReference type="PROSITE" id="PS51257">
    <property type="entry name" value="PROKAR_LIPOPROTEIN"/>
    <property type="match status" value="1"/>
</dbReference>
<feature type="domain" description="DUF802" evidence="2">
    <location>
        <begin position="325"/>
        <end position="377"/>
    </location>
</feature>
<feature type="transmembrane region" description="Helical" evidence="1">
    <location>
        <begin position="9"/>
        <end position="27"/>
    </location>
</feature>